<proteinExistence type="predicted"/>
<reference evidence="1" key="1">
    <citation type="submission" date="2022-05" db="EMBL/GenBank/DDBJ databases">
        <title>Chromosome-level genome of Chaenocephalus aceratus.</title>
        <authorList>
            <person name="Park H."/>
        </authorList>
    </citation>
    <scope>NUCLEOTIDE SEQUENCE</scope>
    <source>
        <strain evidence="1">KU_202001</strain>
    </source>
</reference>
<name>A0ACB9W9D0_CHAAC</name>
<dbReference type="Proteomes" id="UP001057452">
    <property type="component" value="Chromosome 17"/>
</dbReference>
<organism evidence="1 2">
    <name type="scientific">Chaenocephalus aceratus</name>
    <name type="common">Blackfin icefish</name>
    <name type="synonym">Chaenichthys aceratus</name>
    <dbReference type="NCBI Taxonomy" id="36190"/>
    <lineage>
        <taxon>Eukaryota</taxon>
        <taxon>Metazoa</taxon>
        <taxon>Chordata</taxon>
        <taxon>Craniata</taxon>
        <taxon>Vertebrata</taxon>
        <taxon>Euteleostomi</taxon>
        <taxon>Actinopterygii</taxon>
        <taxon>Neopterygii</taxon>
        <taxon>Teleostei</taxon>
        <taxon>Neoteleostei</taxon>
        <taxon>Acanthomorphata</taxon>
        <taxon>Eupercaria</taxon>
        <taxon>Perciformes</taxon>
        <taxon>Notothenioidei</taxon>
        <taxon>Channichthyidae</taxon>
        <taxon>Chaenocephalus</taxon>
    </lineage>
</organism>
<comment type="caution">
    <text evidence="1">The sequence shown here is derived from an EMBL/GenBank/DDBJ whole genome shotgun (WGS) entry which is preliminary data.</text>
</comment>
<keyword evidence="2" id="KW-1185">Reference proteome</keyword>
<evidence type="ECO:0000313" key="2">
    <source>
        <dbReference type="Proteomes" id="UP001057452"/>
    </source>
</evidence>
<accession>A0ACB9W9D0</accession>
<protein>
    <submittedName>
        <fullName evidence="1">Uncharacterized protein</fullName>
    </submittedName>
</protein>
<evidence type="ECO:0000313" key="1">
    <source>
        <dbReference type="EMBL" id="KAI4809863.1"/>
    </source>
</evidence>
<gene>
    <name evidence="1" type="ORF">KUCAC02_018720</name>
</gene>
<sequence>MGTLSSFVCVLGLFVLLAFTSASTDAFDSVLGNTASCHKSCEMTYSLHTYPREEELYACQRGCRLFSICQFVRESDDLNQTKSECESTCREAYTHSDEQYACNLGCQNQLPFAEQRNEQLEAMMPRIHMLYPLTLVRGLWEDVMNQAHSFITSTWTFYLQADDGKVVIFQFEVEKEVKEEPQRSFPGLGPFYKEYHRTLIQERDRDMTGDRSYDDGYNLFSCLSRNPWLPGWILTTTLILSVLVLIWICCATVATAVDQYVPAEKLSIYGDSEYLSEKKLTPYPASSLLIITSKGSEEEAGPLPSKVNLGQSHI</sequence>
<dbReference type="EMBL" id="CM043801">
    <property type="protein sequence ID" value="KAI4809863.1"/>
    <property type="molecule type" value="Genomic_DNA"/>
</dbReference>